<evidence type="ECO:0000259" key="2">
    <source>
        <dbReference type="PROSITE" id="PS51782"/>
    </source>
</evidence>
<dbReference type="Pfam" id="PF07217">
    <property type="entry name" value="Het-C"/>
    <property type="match status" value="3"/>
</dbReference>
<organism evidence="3 4">
    <name type="scientific">Cystobacter fuscus</name>
    <dbReference type="NCBI Taxonomy" id="43"/>
    <lineage>
        <taxon>Bacteria</taxon>
        <taxon>Pseudomonadati</taxon>
        <taxon>Myxococcota</taxon>
        <taxon>Myxococcia</taxon>
        <taxon>Myxococcales</taxon>
        <taxon>Cystobacterineae</taxon>
        <taxon>Archangiaceae</taxon>
        <taxon>Cystobacter</taxon>
    </lineage>
</organism>
<dbReference type="SMART" id="SM00257">
    <property type="entry name" value="LysM"/>
    <property type="match status" value="2"/>
</dbReference>
<evidence type="ECO:0000256" key="1">
    <source>
        <dbReference type="SAM" id="MobiDB-lite"/>
    </source>
</evidence>
<reference evidence="3 4" key="1">
    <citation type="submission" date="2017-06" db="EMBL/GenBank/DDBJ databases">
        <title>Sequencing and comparative analysis of myxobacterial genomes.</title>
        <authorList>
            <person name="Rupp O."/>
            <person name="Goesmann A."/>
            <person name="Sogaard-Andersen L."/>
        </authorList>
    </citation>
    <scope>NUCLEOTIDE SEQUENCE [LARGE SCALE GENOMIC DNA]</scope>
    <source>
        <strain evidence="3 4">DSM 52655</strain>
    </source>
</reference>
<gene>
    <name evidence="3" type="ORF">CYFUS_001861</name>
</gene>
<dbReference type="Proteomes" id="UP000217257">
    <property type="component" value="Chromosome"/>
</dbReference>
<dbReference type="PANTHER" id="PTHR33734:SF22">
    <property type="entry name" value="MEMBRANE-BOUND LYTIC MUREIN TRANSGLYCOSYLASE D"/>
    <property type="match status" value="1"/>
</dbReference>
<dbReference type="PANTHER" id="PTHR33734">
    <property type="entry name" value="LYSM DOMAIN-CONTAINING GPI-ANCHORED PROTEIN 2"/>
    <property type="match status" value="1"/>
</dbReference>
<feature type="domain" description="LysM" evidence="2">
    <location>
        <begin position="495"/>
        <end position="542"/>
    </location>
</feature>
<dbReference type="InterPro" id="IPR018392">
    <property type="entry name" value="LysM"/>
</dbReference>
<dbReference type="Gene3D" id="3.10.350.10">
    <property type="entry name" value="LysM domain"/>
    <property type="match status" value="2"/>
</dbReference>
<dbReference type="InterPro" id="IPR036779">
    <property type="entry name" value="LysM_dom_sf"/>
</dbReference>
<dbReference type="EMBL" id="CP022098">
    <property type="protein sequence ID" value="ATB36447.1"/>
    <property type="molecule type" value="Genomic_DNA"/>
</dbReference>
<dbReference type="CDD" id="cd00118">
    <property type="entry name" value="LysM"/>
    <property type="match status" value="2"/>
</dbReference>
<dbReference type="PROSITE" id="PS51782">
    <property type="entry name" value="LYSM"/>
    <property type="match status" value="2"/>
</dbReference>
<feature type="domain" description="LysM" evidence="2">
    <location>
        <begin position="37"/>
        <end position="81"/>
    </location>
</feature>
<dbReference type="Pfam" id="PF01476">
    <property type="entry name" value="LysM"/>
    <property type="match status" value="2"/>
</dbReference>
<dbReference type="InterPro" id="IPR010816">
    <property type="entry name" value="Het-C"/>
</dbReference>
<evidence type="ECO:0000313" key="3">
    <source>
        <dbReference type="EMBL" id="ATB36447.1"/>
    </source>
</evidence>
<feature type="region of interest" description="Disordered" evidence="1">
    <location>
        <begin position="85"/>
        <end position="130"/>
    </location>
</feature>
<dbReference type="AlphaFoldDB" id="A0A250IZ19"/>
<dbReference type="SUPFAM" id="SSF54106">
    <property type="entry name" value="LysM domain"/>
    <property type="match status" value="2"/>
</dbReference>
<accession>A0A250IZ19</accession>
<name>A0A250IZ19_9BACT</name>
<protein>
    <recommendedName>
        <fullName evidence="2">LysM domain-containing protein</fullName>
    </recommendedName>
</protein>
<evidence type="ECO:0000313" key="4">
    <source>
        <dbReference type="Proteomes" id="UP000217257"/>
    </source>
</evidence>
<sequence length="890" mass="98199">MVADPRKHSAMYGTPAVPDEFPRGVSNRPPSPGLTPRTHRVRAGDTLSRLALDYHTTVESLVAANRIQDARLLWIGQVLAIPQEAPPTRPQTALPSYPAISPPPRDPSAPNSIPLFRRNQERPRPRAKPSRVSSLVSTWVAVKGETLQSTIALEEMHSLITSTTSDELLSWLRLIFGEDIPRTAIQRLRAAVLDGSLPQPQLIIVRDELDGHPAAYHGQSRSILVSRELVLRARSDNNEAWKLLVCLIEEFGHHLDQLLRTHYSSVGGDALLDEGARMAYALIDFGYNRGQRRREFAQYTMAEGTANLGVEFAEMTEAVQRFVSAPEQWEDSRSDNLEYFGAGRGSGRAGSYGHESIEDALEDAGFRLKERRAVYFGNWLRDHSQLVDPKLVRKKGAPVTTGLSRETITRIVDVIAREKFGNEKYLNEPVFRVDTQRLGVYRNEEHIDNPNGITDARAIDPAFRGACRAEELAINSLRMKNFIRTGSISGGRASRTHRVKDGDTLDSIARSHGLTWQELARFNFGTDVKDEVSRQLYTKVGCRKKTHDGRSYIFTSQDSPGLIQIPGVKAGQVQEAPYSAFHYMSTQLRTAVKLGRSNAGYRHFGHALHTLEDFFSHTNFVELMLIHLGAWVEPWVPAQGAKAGDASSLPLTSGQFGGLDTLASLTLGIAESMQKVSECIAGEMTSGTKIALILLEDQGYTEVRDMMGGLLERLHKLEKAHPTIATLSCETIGMVLRSAKATMGGSIHFVASLIDDAQTAFLSDPSSTNPTHTQLAKDHDDHPLHALAANLAAGAVLDVGKVIQKAWNGEATADDVVLTASRYFLHPALIDPHGNAGWMRGHVQVWIPGHRAAIASMGSKSWAAEWTKESSQHLRTMMDRARILMGRGRP</sequence>
<feature type="region of interest" description="Disordered" evidence="1">
    <location>
        <begin position="1"/>
        <end position="40"/>
    </location>
</feature>
<dbReference type="KEGG" id="cfus:CYFUS_001861"/>
<proteinExistence type="predicted"/>